<keyword evidence="4" id="KW-0547">Nucleotide-binding</keyword>
<dbReference type="InterPro" id="IPR036043">
    <property type="entry name" value="Phosphoglycerate_kinase_sf"/>
</dbReference>
<dbReference type="Gene3D" id="3.40.50.1260">
    <property type="entry name" value="Phosphoglycerate kinase, N-terminal domain"/>
    <property type="match status" value="3"/>
</dbReference>
<dbReference type="PANTHER" id="PTHR11406:SF23">
    <property type="entry name" value="PHOSPHOGLYCERATE KINASE 1, CHLOROPLASTIC-RELATED"/>
    <property type="match status" value="1"/>
</dbReference>
<evidence type="ECO:0000256" key="1">
    <source>
        <dbReference type="ARBA" id="ARBA00000642"/>
    </source>
</evidence>
<feature type="binding site" evidence="7">
    <location>
        <position position="262"/>
    </location>
    <ligand>
        <name>ATP</name>
        <dbReference type="ChEBI" id="CHEBI:30616"/>
    </ligand>
</feature>
<evidence type="ECO:0000256" key="2">
    <source>
        <dbReference type="ARBA" id="ARBA00013061"/>
    </source>
</evidence>
<dbReference type="PANTHER" id="PTHR11406">
    <property type="entry name" value="PHOSPHOGLYCERATE KINASE"/>
    <property type="match status" value="1"/>
</dbReference>
<sequence length="339" mass="36452">MEHTLTADFLAGQTVLLRLDLDVPVSADQVSDDSRLLSSLETLKFCSTHAKRVVILGHLARPDGYDESLSLKPVIKEIERLLDQPIFMVPFHEGLGKSYNNKIVALDNLRFFDGEAKADPEFGHKLASMGTVFVNEAFAVAHRSSASTTLLPSLLPSRLGFSFANELAALETALQTVKHPIIMIMGGIKADKIENVDMLLKNVDNLLLGGRLVDLVQPQDKLVLASLTPDGLDITAESATVFSSLLRTAGTIIWNGPLGKFEDPSYNKGTTIVANAMASTTAFKIAGGGDTLAAIHQLGLESKFDHLSTAGGAMLYYIAHKTLPAHEAILHSPSKPSAK</sequence>
<gene>
    <name evidence="9" type="ORF">A2368_03290</name>
</gene>
<dbReference type="GO" id="GO:0043531">
    <property type="term" value="F:ADP binding"/>
    <property type="evidence" value="ECO:0007669"/>
    <property type="project" value="TreeGrafter"/>
</dbReference>
<evidence type="ECO:0000313" key="9">
    <source>
        <dbReference type="EMBL" id="OGD78833.1"/>
    </source>
</evidence>
<dbReference type="EMBL" id="MFAM01000034">
    <property type="protein sequence ID" value="OGD78833.1"/>
    <property type="molecule type" value="Genomic_DNA"/>
</dbReference>
<feature type="binding site" evidence="7">
    <location>
        <begin position="288"/>
        <end position="291"/>
    </location>
    <ligand>
        <name>ATP</name>
        <dbReference type="ChEBI" id="CHEBI:30616"/>
    </ligand>
</feature>
<dbReference type="PIRSF" id="PIRSF000724">
    <property type="entry name" value="Pgk"/>
    <property type="match status" value="1"/>
</dbReference>
<dbReference type="EC" id="2.7.2.3" evidence="2 8"/>
<dbReference type="GO" id="GO:0006096">
    <property type="term" value="P:glycolytic process"/>
    <property type="evidence" value="ECO:0007669"/>
    <property type="project" value="InterPro"/>
</dbReference>
<dbReference type="InterPro" id="IPR001576">
    <property type="entry name" value="Phosphoglycerate_kinase"/>
</dbReference>
<dbReference type="Pfam" id="PF00162">
    <property type="entry name" value="PGK"/>
    <property type="match status" value="2"/>
</dbReference>
<keyword evidence="3 8" id="KW-0808">Transferase</keyword>
<dbReference type="GO" id="GO:0005829">
    <property type="term" value="C:cytosol"/>
    <property type="evidence" value="ECO:0007669"/>
    <property type="project" value="TreeGrafter"/>
</dbReference>
<evidence type="ECO:0000256" key="8">
    <source>
        <dbReference type="RuleBase" id="RU000532"/>
    </source>
</evidence>
<comment type="catalytic activity">
    <reaction evidence="1 8">
        <text>(2R)-3-phosphoglycerate + ATP = (2R)-3-phospho-glyceroyl phosphate + ADP</text>
        <dbReference type="Rhea" id="RHEA:14801"/>
        <dbReference type="ChEBI" id="CHEBI:30616"/>
        <dbReference type="ChEBI" id="CHEBI:57604"/>
        <dbReference type="ChEBI" id="CHEBI:58272"/>
        <dbReference type="ChEBI" id="CHEBI:456216"/>
        <dbReference type="EC" id="2.7.2.3"/>
    </reaction>
</comment>
<organism evidence="9 10">
    <name type="scientific">Candidatus Collierbacteria bacterium RIFOXYB1_FULL_49_13</name>
    <dbReference type="NCBI Taxonomy" id="1817728"/>
    <lineage>
        <taxon>Bacteria</taxon>
        <taxon>Candidatus Collieribacteriota</taxon>
    </lineage>
</organism>
<keyword evidence="6 7" id="KW-0067">ATP-binding</keyword>
<evidence type="ECO:0000256" key="6">
    <source>
        <dbReference type="ARBA" id="ARBA00022840"/>
    </source>
</evidence>
<evidence type="ECO:0000256" key="4">
    <source>
        <dbReference type="ARBA" id="ARBA00022741"/>
    </source>
</evidence>
<dbReference type="InterPro" id="IPR015824">
    <property type="entry name" value="Phosphoglycerate_kinase_N"/>
</dbReference>
<dbReference type="GO" id="GO:0004618">
    <property type="term" value="F:phosphoglycerate kinase activity"/>
    <property type="evidence" value="ECO:0007669"/>
    <property type="project" value="UniProtKB-EC"/>
</dbReference>
<keyword evidence="5 8" id="KW-0418">Kinase</keyword>
<accession>A0A1F5FGW8</accession>
<evidence type="ECO:0000313" key="10">
    <source>
        <dbReference type="Proteomes" id="UP000176682"/>
    </source>
</evidence>
<dbReference type="SUPFAM" id="SSF53748">
    <property type="entry name" value="Phosphoglycerate kinase"/>
    <property type="match status" value="1"/>
</dbReference>
<dbReference type="GO" id="GO:0006094">
    <property type="term" value="P:gluconeogenesis"/>
    <property type="evidence" value="ECO:0007669"/>
    <property type="project" value="TreeGrafter"/>
</dbReference>
<feature type="binding site" evidence="7">
    <location>
        <position position="192"/>
    </location>
    <ligand>
        <name>ATP</name>
        <dbReference type="ChEBI" id="CHEBI:30616"/>
    </ligand>
</feature>
<evidence type="ECO:0000256" key="7">
    <source>
        <dbReference type="PIRSR" id="PIRSR000724-2"/>
    </source>
</evidence>
<dbReference type="Proteomes" id="UP000176682">
    <property type="component" value="Unassembled WGS sequence"/>
</dbReference>
<feature type="binding site" evidence="7">
    <location>
        <position position="231"/>
    </location>
    <ligand>
        <name>ATP</name>
        <dbReference type="ChEBI" id="CHEBI:30616"/>
    </ligand>
</feature>
<dbReference type="AlphaFoldDB" id="A0A1F5FGW8"/>
<protein>
    <recommendedName>
        <fullName evidence="2 8">Phosphoglycerate kinase</fullName>
        <ecNumber evidence="2 8">2.7.2.3</ecNumber>
    </recommendedName>
</protein>
<dbReference type="PRINTS" id="PR00477">
    <property type="entry name" value="PHGLYCKINASE"/>
</dbReference>
<proteinExistence type="inferred from homology"/>
<name>A0A1F5FGW8_9BACT</name>
<reference evidence="9 10" key="1">
    <citation type="journal article" date="2016" name="Nat. Commun.">
        <title>Thousands of microbial genomes shed light on interconnected biogeochemical processes in an aquifer system.</title>
        <authorList>
            <person name="Anantharaman K."/>
            <person name="Brown C.T."/>
            <person name="Hug L.A."/>
            <person name="Sharon I."/>
            <person name="Castelle C.J."/>
            <person name="Probst A.J."/>
            <person name="Thomas B.C."/>
            <person name="Singh A."/>
            <person name="Wilkins M.J."/>
            <person name="Karaoz U."/>
            <person name="Brodie E.L."/>
            <person name="Williams K.H."/>
            <person name="Hubbard S.S."/>
            <person name="Banfield J.F."/>
        </authorList>
    </citation>
    <scope>NUCLEOTIDE SEQUENCE [LARGE SCALE GENOMIC DNA]</scope>
</reference>
<comment type="similarity">
    <text evidence="8">Belongs to the phosphoglycerate kinase family.</text>
</comment>
<comment type="caution">
    <text evidence="9">The sequence shown here is derived from an EMBL/GenBank/DDBJ whole genome shotgun (WGS) entry which is preliminary data.</text>
</comment>
<evidence type="ECO:0000256" key="5">
    <source>
        <dbReference type="ARBA" id="ARBA00022777"/>
    </source>
</evidence>
<dbReference type="GO" id="GO:0005524">
    <property type="term" value="F:ATP binding"/>
    <property type="evidence" value="ECO:0007669"/>
    <property type="project" value="UniProtKB-KW"/>
</dbReference>
<evidence type="ECO:0000256" key="3">
    <source>
        <dbReference type="ARBA" id="ARBA00022679"/>
    </source>
</evidence>